<dbReference type="GO" id="GO:0003676">
    <property type="term" value="F:nucleic acid binding"/>
    <property type="evidence" value="ECO:0007669"/>
    <property type="project" value="InterPro"/>
</dbReference>
<evidence type="ECO:0000259" key="2">
    <source>
        <dbReference type="PROSITE" id="PS50879"/>
    </source>
</evidence>
<name>A0A2S2P8J7_SCHGA</name>
<dbReference type="Pfam" id="PF00075">
    <property type="entry name" value="RNase_H"/>
    <property type="match status" value="1"/>
</dbReference>
<dbReference type="AlphaFoldDB" id="A0A2S2P8J7"/>
<accession>A0A2S2P8J7</accession>
<dbReference type="CDD" id="cd09276">
    <property type="entry name" value="Rnase_HI_RT_non_LTR"/>
    <property type="match status" value="1"/>
</dbReference>
<feature type="domain" description="RNase H type-1" evidence="2">
    <location>
        <begin position="33"/>
        <end position="165"/>
    </location>
</feature>
<dbReference type="InterPro" id="IPR036397">
    <property type="entry name" value="RNaseH_sf"/>
</dbReference>
<dbReference type="SUPFAM" id="SSF53098">
    <property type="entry name" value="Ribonuclease H-like"/>
    <property type="match status" value="1"/>
</dbReference>
<dbReference type="Gene3D" id="3.30.420.10">
    <property type="entry name" value="Ribonuclease H-like superfamily/Ribonuclease H"/>
    <property type="match status" value="1"/>
</dbReference>
<dbReference type="PROSITE" id="PS50879">
    <property type="entry name" value="RNASE_H_1"/>
    <property type="match status" value="1"/>
</dbReference>
<reference evidence="3" key="1">
    <citation type="submission" date="2018-04" db="EMBL/GenBank/DDBJ databases">
        <title>Transcriptome of Schizaphis graminum biotype I.</title>
        <authorList>
            <person name="Scully E.D."/>
            <person name="Geib S.M."/>
            <person name="Palmer N.A."/>
            <person name="Koch K."/>
            <person name="Bradshaw J."/>
            <person name="Heng-Moss T."/>
            <person name="Sarath G."/>
        </authorList>
    </citation>
    <scope>NUCLEOTIDE SEQUENCE</scope>
</reference>
<dbReference type="EMBL" id="GGMR01013164">
    <property type="protein sequence ID" value="MBY25783.1"/>
    <property type="molecule type" value="Transcribed_RNA"/>
</dbReference>
<sequence>MKINTNTEVTENKKNNTNPHNYKSLFHDSIQKYHERKHIYTDASKTSDSVGIAIVAENITITYKLPTECSIYTAEALAIYNAVIYILHNKEATSNNYLIVIISDSLSSITGIQNTTHPSDISKLIQDKTYEARNMDIDICYVWVPGHCGIHGNEKADLEASKAASSPDTPLLNVYTYEDKKKQTKQVLNHEWLNMWTNQSTKLNQIKNNIQTWHNPGLKRKEETILNRLRIVHTFITHRHLMEKKDPPICEICGVIYTIKHIITECQKYDDMRKKHQISQQIDEALGPDPQSITKILQFIKDIQLYNLI</sequence>
<evidence type="ECO:0000256" key="1">
    <source>
        <dbReference type="SAM" id="MobiDB-lite"/>
    </source>
</evidence>
<dbReference type="InterPro" id="IPR002156">
    <property type="entry name" value="RNaseH_domain"/>
</dbReference>
<gene>
    <name evidence="3" type="ORF">g.118888</name>
</gene>
<dbReference type="InterPro" id="IPR012337">
    <property type="entry name" value="RNaseH-like_sf"/>
</dbReference>
<protein>
    <recommendedName>
        <fullName evidence="2">RNase H type-1 domain-containing protein</fullName>
    </recommendedName>
</protein>
<organism evidence="3">
    <name type="scientific">Schizaphis graminum</name>
    <name type="common">Green bug aphid</name>
    <dbReference type="NCBI Taxonomy" id="13262"/>
    <lineage>
        <taxon>Eukaryota</taxon>
        <taxon>Metazoa</taxon>
        <taxon>Ecdysozoa</taxon>
        <taxon>Arthropoda</taxon>
        <taxon>Hexapoda</taxon>
        <taxon>Insecta</taxon>
        <taxon>Pterygota</taxon>
        <taxon>Neoptera</taxon>
        <taxon>Paraneoptera</taxon>
        <taxon>Hemiptera</taxon>
        <taxon>Sternorrhyncha</taxon>
        <taxon>Aphidomorpha</taxon>
        <taxon>Aphidoidea</taxon>
        <taxon>Aphididae</taxon>
        <taxon>Aphidini</taxon>
        <taxon>Schizaphis</taxon>
    </lineage>
</organism>
<evidence type="ECO:0000313" key="3">
    <source>
        <dbReference type="EMBL" id="MBY25783.1"/>
    </source>
</evidence>
<feature type="region of interest" description="Disordered" evidence="1">
    <location>
        <begin position="1"/>
        <end position="21"/>
    </location>
</feature>
<dbReference type="GO" id="GO:0004523">
    <property type="term" value="F:RNA-DNA hybrid ribonuclease activity"/>
    <property type="evidence" value="ECO:0007669"/>
    <property type="project" value="InterPro"/>
</dbReference>
<proteinExistence type="predicted"/>